<dbReference type="Gene3D" id="3.40.50.300">
    <property type="entry name" value="P-loop containing nucleotide triphosphate hydrolases"/>
    <property type="match status" value="1"/>
</dbReference>
<sequence length="182" mass="21383">MKQRINRIHIVGASGSGTTTLAQAIAKRLDWHHFDTDNYYWIPTTPPFRIKRKLQARQEMLKKDLSKHESWTLSGSLCGWGDMLISYFDLVIYLWIPPKIRMVRLAEREKQRYGDRIESGGTMYEKSQEFLNWARGYDEGDMNTRSKMLHDGWLKKLSCKILKLEGNFELEEKVDRVLALIS</sequence>
<keyword evidence="1" id="KW-0418">Kinase</keyword>
<dbReference type="EMBL" id="CP104013">
    <property type="protein sequence ID" value="UYP47027.1"/>
    <property type="molecule type" value="Genomic_DNA"/>
</dbReference>
<reference evidence="1" key="1">
    <citation type="submission" date="2022-09" db="EMBL/GenBank/DDBJ databases">
        <title>Actin cytoskeleton and complex cell architecture in an #Asgard archaeon.</title>
        <authorList>
            <person name="Ponce Toledo R.I."/>
            <person name="Schleper C."/>
            <person name="Rodrigues Oliveira T."/>
            <person name="Wollweber F."/>
            <person name="Xu J."/>
            <person name="Rittmann S."/>
            <person name="Klingl A."/>
            <person name="Pilhofer M."/>
        </authorList>
    </citation>
    <scope>NUCLEOTIDE SEQUENCE</scope>
    <source>
        <strain evidence="1">B-35</strain>
    </source>
</reference>
<gene>
    <name evidence="1" type="ORF">NEF87_003312</name>
</gene>
<protein>
    <submittedName>
        <fullName evidence="1">Cytidylate kinase</fullName>
        <ecNumber evidence="1">2.7.4.25</ecNumber>
    </submittedName>
</protein>
<name>A0ABY6HU22_9ARCH</name>
<dbReference type="NCBIfam" id="NF004861">
    <property type="entry name" value="PRK06217.1"/>
    <property type="match status" value="1"/>
</dbReference>
<evidence type="ECO:0000313" key="2">
    <source>
        <dbReference type="Proteomes" id="UP001208689"/>
    </source>
</evidence>
<dbReference type="InterPro" id="IPR027417">
    <property type="entry name" value="P-loop_NTPase"/>
</dbReference>
<proteinExistence type="predicted"/>
<dbReference type="InterPro" id="IPR052922">
    <property type="entry name" value="Cytidylate_Kinase-2"/>
</dbReference>
<dbReference type="GO" id="GO:0016301">
    <property type="term" value="F:kinase activity"/>
    <property type="evidence" value="ECO:0007669"/>
    <property type="project" value="UniProtKB-KW"/>
</dbReference>
<dbReference type="SUPFAM" id="SSF52540">
    <property type="entry name" value="P-loop containing nucleoside triphosphate hydrolases"/>
    <property type="match status" value="1"/>
</dbReference>
<dbReference type="EC" id="2.7.4.25" evidence="1"/>
<evidence type="ECO:0000313" key="1">
    <source>
        <dbReference type="EMBL" id="UYP47027.1"/>
    </source>
</evidence>
<dbReference type="Pfam" id="PF13238">
    <property type="entry name" value="AAA_18"/>
    <property type="match status" value="1"/>
</dbReference>
<dbReference type="Proteomes" id="UP001208689">
    <property type="component" value="Chromosome"/>
</dbReference>
<keyword evidence="2" id="KW-1185">Reference proteome</keyword>
<dbReference type="PANTHER" id="PTHR37816:SF2">
    <property type="entry name" value="DNA TOPOLOGY MODULATION PROTEIN FLAR-RELATED PROTEIN"/>
    <property type="match status" value="1"/>
</dbReference>
<organism evidence="1 2">
    <name type="scientific">Candidatus Lokiarchaeum ossiferum</name>
    <dbReference type="NCBI Taxonomy" id="2951803"/>
    <lineage>
        <taxon>Archaea</taxon>
        <taxon>Promethearchaeati</taxon>
        <taxon>Promethearchaeota</taxon>
        <taxon>Promethearchaeia</taxon>
        <taxon>Promethearchaeales</taxon>
        <taxon>Promethearchaeaceae</taxon>
        <taxon>Candidatus Lokiarchaeum</taxon>
    </lineage>
</organism>
<dbReference type="PANTHER" id="PTHR37816">
    <property type="entry name" value="YALI0E33011P"/>
    <property type="match status" value="1"/>
</dbReference>
<keyword evidence="1" id="KW-0808">Transferase</keyword>
<accession>A0ABY6HU22</accession>